<evidence type="ECO:0000256" key="2">
    <source>
        <dbReference type="ARBA" id="ARBA00022516"/>
    </source>
</evidence>
<proteinExistence type="inferred from homology"/>
<dbReference type="EMBL" id="PNBA02000008">
    <property type="protein sequence ID" value="KAG6414768.1"/>
    <property type="molecule type" value="Genomic_DNA"/>
</dbReference>
<dbReference type="GO" id="GO:0102965">
    <property type="term" value="F:alcohol-forming long-chain fatty acyl-CoA reductase activity"/>
    <property type="evidence" value="ECO:0007669"/>
    <property type="project" value="UniProtKB-EC"/>
</dbReference>
<dbReference type="InterPro" id="IPR026055">
    <property type="entry name" value="FAR"/>
</dbReference>
<keyword evidence="4" id="KW-0560">Oxidoreductase</keyword>
<dbReference type="AlphaFoldDB" id="A0A8X8XMT6"/>
<dbReference type="PANTHER" id="PTHR11011:SF99">
    <property type="entry name" value="FATTY ACYL-COA REDUCTASE 3"/>
    <property type="match status" value="1"/>
</dbReference>
<evidence type="ECO:0000256" key="1">
    <source>
        <dbReference type="ARBA" id="ARBA00005928"/>
    </source>
</evidence>
<dbReference type="InterPro" id="IPR033640">
    <property type="entry name" value="FAR_C"/>
</dbReference>
<dbReference type="EC" id="1.2.1.84" evidence="4"/>
<reference evidence="7" key="2">
    <citation type="submission" date="2020-08" db="EMBL/GenBank/DDBJ databases">
        <title>Plant Genome Project.</title>
        <authorList>
            <person name="Zhang R.-G."/>
        </authorList>
    </citation>
    <scope>NUCLEOTIDE SEQUENCE</scope>
    <source>
        <strain evidence="7">Huo1</strain>
        <tissue evidence="7">Leaf</tissue>
    </source>
</reference>
<dbReference type="Pfam" id="PF07993">
    <property type="entry name" value="NAD_binding_4"/>
    <property type="match status" value="1"/>
</dbReference>
<dbReference type="GO" id="GO:0080019">
    <property type="term" value="F:alcohol-forming very long-chain fatty acyl-CoA reductase activity"/>
    <property type="evidence" value="ECO:0007669"/>
    <property type="project" value="InterPro"/>
</dbReference>
<comment type="caution">
    <text evidence="7">The sequence shown here is derived from an EMBL/GenBank/DDBJ whole genome shotgun (WGS) entry which is preliminary data.</text>
</comment>
<feature type="domain" description="Thioester reductase (TE)" evidence="6">
    <location>
        <begin position="17"/>
        <end position="317"/>
    </location>
</feature>
<dbReference type="CDD" id="cd09071">
    <property type="entry name" value="FAR_C"/>
    <property type="match status" value="1"/>
</dbReference>
<comment type="catalytic activity">
    <reaction evidence="4">
        <text>a long-chain fatty acyl-CoA + 2 NADPH + 2 H(+) = a long-chain primary fatty alcohol + 2 NADP(+) + CoA</text>
        <dbReference type="Rhea" id="RHEA:52716"/>
        <dbReference type="ChEBI" id="CHEBI:15378"/>
        <dbReference type="ChEBI" id="CHEBI:57287"/>
        <dbReference type="ChEBI" id="CHEBI:57783"/>
        <dbReference type="ChEBI" id="CHEBI:58349"/>
        <dbReference type="ChEBI" id="CHEBI:77396"/>
        <dbReference type="ChEBI" id="CHEBI:83139"/>
        <dbReference type="EC" id="1.2.1.84"/>
    </reaction>
</comment>
<dbReference type="PANTHER" id="PTHR11011">
    <property type="entry name" value="MALE STERILITY PROTEIN 2-RELATED"/>
    <property type="match status" value="1"/>
</dbReference>
<dbReference type="Pfam" id="PF03015">
    <property type="entry name" value="Sterile"/>
    <property type="match status" value="1"/>
</dbReference>
<comment type="similarity">
    <text evidence="1 4">Belongs to the fatty acyl-CoA reductase family.</text>
</comment>
<dbReference type="GO" id="GO:0010345">
    <property type="term" value="P:suberin biosynthetic process"/>
    <property type="evidence" value="ECO:0007669"/>
    <property type="project" value="TreeGrafter"/>
</dbReference>
<keyword evidence="8" id="KW-1185">Reference proteome</keyword>
<evidence type="ECO:0000259" key="5">
    <source>
        <dbReference type="Pfam" id="PF03015"/>
    </source>
</evidence>
<dbReference type="OrthoDB" id="429813at2759"/>
<dbReference type="CDD" id="cd05236">
    <property type="entry name" value="FAR-N_SDR_e"/>
    <property type="match status" value="1"/>
</dbReference>
<dbReference type="GO" id="GO:0035336">
    <property type="term" value="P:long-chain fatty-acyl-CoA metabolic process"/>
    <property type="evidence" value="ECO:0007669"/>
    <property type="project" value="TreeGrafter"/>
</dbReference>
<name>A0A8X8XMT6_SALSN</name>
<evidence type="ECO:0000313" key="7">
    <source>
        <dbReference type="EMBL" id="KAG6414768.1"/>
    </source>
</evidence>
<reference evidence="7" key="1">
    <citation type="submission" date="2018-01" db="EMBL/GenBank/DDBJ databases">
        <authorList>
            <person name="Mao J.F."/>
        </authorList>
    </citation>
    <scope>NUCLEOTIDE SEQUENCE</scope>
    <source>
        <strain evidence="7">Huo1</strain>
        <tissue evidence="7">Leaf</tissue>
    </source>
</reference>
<keyword evidence="2 4" id="KW-0444">Lipid biosynthesis</keyword>
<dbReference type="InterPro" id="IPR036291">
    <property type="entry name" value="NAD(P)-bd_dom_sf"/>
</dbReference>
<dbReference type="Proteomes" id="UP000298416">
    <property type="component" value="Unassembled WGS sequence"/>
</dbReference>
<dbReference type="InterPro" id="IPR013120">
    <property type="entry name" value="FAR_NAD-bd"/>
</dbReference>
<dbReference type="SUPFAM" id="SSF51735">
    <property type="entry name" value="NAD(P)-binding Rossmann-fold domains"/>
    <property type="match status" value="1"/>
</dbReference>
<dbReference type="Gene3D" id="3.40.50.720">
    <property type="entry name" value="NAD(P)-binding Rossmann-like Domain"/>
    <property type="match status" value="1"/>
</dbReference>
<evidence type="ECO:0000259" key="6">
    <source>
        <dbReference type="Pfam" id="PF07993"/>
    </source>
</evidence>
<comment type="function">
    <text evidence="4">Catalyzes the reduction of fatty acyl-CoA to fatty alcohols.</text>
</comment>
<evidence type="ECO:0000313" key="8">
    <source>
        <dbReference type="Proteomes" id="UP000298416"/>
    </source>
</evidence>
<feature type="domain" description="Fatty acyl-CoA reductase C-terminal" evidence="5">
    <location>
        <begin position="391"/>
        <end position="491"/>
    </location>
</feature>
<keyword evidence="4" id="KW-0521">NADP</keyword>
<protein>
    <recommendedName>
        <fullName evidence="4">Fatty acyl-CoA reductase</fullName>
        <ecNumber evidence="4">1.2.1.84</ecNumber>
    </recommendedName>
</protein>
<sequence length="492" mass="55515">MELQSILHFLENKSILVTGATGFLAKVFIEKILRVQPNVNKLYLLIRAADSASALHRFNTEVIGKELFKVVREKYGEKLNSLIQEKVIVLFGDITCDSFGLDSNTLEILFGQVNVVINLAATTNFDERYDTALRINTIGAANVLNFAAKCSQLVVFLHVSTAYVCGEREGLILETHLKLGDSLNGICGLNIETEKEIIHDKLQQLYNDGASEKQITMEMKDLGIERARKYGWPNTYSFTKAMGEMLLGHLKNNIPIVIIRPSIITSTFREPFSGWLEGVRHIDSFVVGYGKGKMSCFPGDPQTITDLIPSDMVVNAMIASMAAAAGEEALTIYHVGSSMSNPVTYQHLQDYGLLFFSAQPWTAKDGKPVVVGRATQLPTRVAVRTYMHLHYLLPLKILSLVNTASCNYFQRAYLDLSRKVMFLMRLVELFSPYLFFKGVFDDMNTEKLRRAVKERCGIDEDEMFYFDPKIINWDDYFVNTHIAGVVKYAFKR</sequence>
<accession>A0A8X8XMT6</accession>
<gene>
    <name evidence="7" type="ORF">SASPL_122142</name>
</gene>
<keyword evidence="3 4" id="KW-0443">Lipid metabolism</keyword>
<evidence type="ECO:0000256" key="3">
    <source>
        <dbReference type="ARBA" id="ARBA00023098"/>
    </source>
</evidence>
<organism evidence="7">
    <name type="scientific">Salvia splendens</name>
    <name type="common">Scarlet sage</name>
    <dbReference type="NCBI Taxonomy" id="180675"/>
    <lineage>
        <taxon>Eukaryota</taxon>
        <taxon>Viridiplantae</taxon>
        <taxon>Streptophyta</taxon>
        <taxon>Embryophyta</taxon>
        <taxon>Tracheophyta</taxon>
        <taxon>Spermatophyta</taxon>
        <taxon>Magnoliopsida</taxon>
        <taxon>eudicotyledons</taxon>
        <taxon>Gunneridae</taxon>
        <taxon>Pentapetalae</taxon>
        <taxon>asterids</taxon>
        <taxon>lamiids</taxon>
        <taxon>Lamiales</taxon>
        <taxon>Lamiaceae</taxon>
        <taxon>Nepetoideae</taxon>
        <taxon>Mentheae</taxon>
        <taxon>Salviinae</taxon>
        <taxon>Salvia</taxon>
        <taxon>Salvia subgen. Calosphace</taxon>
        <taxon>core Calosphace</taxon>
    </lineage>
</organism>
<evidence type="ECO:0000256" key="4">
    <source>
        <dbReference type="RuleBase" id="RU363097"/>
    </source>
</evidence>